<dbReference type="EMBL" id="BNBT01000080">
    <property type="protein sequence ID" value="GHE73337.1"/>
    <property type="molecule type" value="Genomic_DNA"/>
</dbReference>
<accession>A0A919DR12</accession>
<name>A0A919DR12_9ACTN</name>
<keyword evidence="2" id="KW-1185">Reference proteome</keyword>
<evidence type="ECO:0000313" key="2">
    <source>
        <dbReference type="Proteomes" id="UP000608024"/>
    </source>
</evidence>
<organism evidence="1 2">
    <name type="scientific">Streptomyces longispororuber</name>
    <dbReference type="NCBI Taxonomy" id="68230"/>
    <lineage>
        <taxon>Bacteria</taxon>
        <taxon>Bacillati</taxon>
        <taxon>Actinomycetota</taxon>
        <taxon>Actinomycetes</taxon>
        <taxon>Kitasatosporales</taxon>
        <taxon>Streptomycetaceae</taxon>
        <taxon>Streptomyces</taxon>
    </lineage>
</organism>
<dbReference type="Proteomes" id="UP000608024">
    <property type="component" value="Unassembled WGS sequence"/>
</dbReference>
<proteinExistence type="predicted"/>
<gene>
    <name evidence="1" type="ORF">GCM10018785_46800</name>
</gene>
<protein>
    <submittedName>
        <fullName evidence="1">Uncharacterized protein</fullName>
    </submittedName>
</protein>
<dbReference type="InterPro" id="IPR046074">
    <property type="entry name" value="DUF6092"/>
</dbReference>
<dbReference type="Pfam" id="PF19585">
    <property type="entry name" value="DUF6092"/>
    <property type="match status" value="1"/>
</dbReference>
<dbReference type="AlphaFoldDB" id="A0A919DR12"/>
<sequence length="108" mass="11782">MTSSDSTLPSPVREELVLLVANLLASARGLLDEPKDYGPMRCLGAACRVLELLEQADASEQRLVTVRKRIEDVLTGPQNHDHTAAFLDELCEQVAVAVTRPTEPRTGD</sequence>
<comment type="caution">
    <text evidence="1">The sequence shown here is derived from an EMBL/GenBank/DDBJ whole genome shotgun (WGS) entry which is preliminary data.</text>
</comment>
<reference evidence="1" key="2">
    <citation type="submission" date="2020-09" db="EMBL/GenBank/DDBJ databases">
        <authorList>
            <person name="Sun Q."/>
            <person name="Ohkuma M."/>
        </authorList>
    </citation>
    <scope>NUCLEOTIDE SEQUENCE</scope>
    <source>
        <strain evidence="1">JCM 4784</strain>
    </source>
</reference>
<reference evidence="1" key="1">
    <citation type="journal article" date="2014" name="Int. J. Syst. Evol. Microbiol.">
        <title>Complete genome sequence of Corynebacterium casei LMG S-19264T (=DSM 44701T), isolated from a smear-ripened cheese.</title>
        <authorList>
            <consortium name="US DOE Joint Genome Institute (JGI-PGF)"/>
            <person name="Walter F."/>
            <person name="Albersmeier A."/>
            <person name="Kalinowski J."/>
            <person name="Ruckert C."/>
        </authorList>
    </citation>
    <scope>NUCLEOTIDE SEQUENCE</scope>
    <source>
        <strain evidence="1">JCM 4784</strain>
    </source>
</reference>
<evidence type="ECO:0000313" key="1">
    <source>
        <dbReference type="EMBL" id="GHE73337.1"/>
    </source>
</evidence>